<keyword evidence="2 8" id="KW-0728">SH3 domain</keyword>
<feature type="domain" description="RING-type" evidence="11">
    <location>
        <begin position="18"/>
        <end position="68"/>
    </location>
</feature>
<feature type="region of interest" description="Disordered" evidence="9">
    <location>
        <begin position="655"/>
        <end position="681"/>
    </location>
</feature>
<dbReference type="GO" id="GO:0004842">
    <property type="term" value="F:ubiquitin-protein transferase activity"/>
    <property type="evidence" value="ECO:0007669"/>
    <property type="project" value="TreeGrafter"/>
</dbReference>
<dbReference type="PANTHER" id="PTHR16079">
    <property type="entry name" value="UBIQUITIN LIGASE PROTEIN CHFR"/>
    <property type="match status" value="1"/>
</dbReference>
<dbReference type="AlphaFoldDB" id="A0AA39R0Y1"/>
<protein>
    <recommendedName>
        <fullName evidence="14">RING-type domain-containing protein</fullName>
    </recommendedName>
</protein>
<dbReference type="FunFam" id="3.30.60.90:FF:000039">
    <property type="entry name" value="Uncharacterized protein"/>
    <property type="match status" value="1"/>
</dbReference>
<feature type="compositionally biased region" description="Low complexity" evidence="9">
    <location>
        <begin position="315"/>
        <end position="328"/>
    </location>
</feature>
<comment type="caution">
    <text evidence="12">The sequence shown here is derived from an EMBL/GenBank/DDBJ whole genome shotgun (WGS) entry which is preliminary data.</text>
</comment>
<dbReference type="GO" id="GO:0005634">
    <property type="term" value="C:nucleus"/>
    <property type="evidence" value="ECO:0007669"/>
    <property type="project" value="TreeGrafter"/>
</dbReference>
<evidence type="ECO:0000256" key="5">
    <source>
        <dbReference type="ARBA" id="ARBA00022833"/>
    </source>
</evidence>
<evidence type="ECO:0000256" key="3">
    <source>
        <dbReference type="ARBA" id="ARBA00022723"/>
    </source>
</evidence>
<dbReference type="Proteomes" id="UP001166286">
    <property type="component" value="Unassembled WGS sequence"/>
</dbReference>
<dbReference type="SUPFAM" id="SSF57850">
    <property type="entry name" value="RING/U-box"/>
    <property type="match status" value="2"/>
</dbReference>
<dbReference type="SUPFAM" id="SSF50044">
    <property type="entry name" value="SH3-domain"/>
    <property type="match status" value="1"/>
</dbReference>
<dbReference type="InterPro" id="IPR052256">
    <property type="entry name" value="E3_ubiquitin-ligase_CHFR"/>
</dbReference>
<proteinExistence type="inferred from homology"/>
<feature type="compositionally biased region" description="Basic and acidic residues" evidence="9">
    <location>
        <begin position="290"/>
        <end position="301"/>
    </location>
</feature>
<evidence type="ECO:0000313" key="12">
    <source>
        <dbReference type="EMBL" id="KAK0511313.1"/>
    </source>
</evidence>
<evidence type="ECO:0000256" key="4">
    <source>
        <dbReference type="ARBA" id="ARBA00022771"/>
    </source>
</evidence>
<feature type="compositionally biased region" description="Basic and acidic residues" evidence="9">
    <location>
        <begin position="174"/>
        <end position="190"/>
    </location>
</feature>
<dbReference type="InterPro" id="IPR017907">
    <property type="entry name" value="Znf_RING_CS"/>
</dbReference>
<feature type="region of interest" description="Disordered" evidence="9">
    <location>
        <begin position="144"/>
        <end position="231"/>
    </location>
</feature>
<dbReference type="InterPro" id="IPR013083">
    <property type="entry name" value="Znf_RING/FYVE/PHD"/>
</dbReference>
<dbReference type="InterPro" id="IPR018957">
    <property type="entry name" value="Znf_C3HC4_RING-type"/>
</dbReference>
<dbReference type="CDD" id="cd00174">
    <property type="entry name" value="SH3"/>
    <property type="match status" value="1"/>
</dbReference>
<dbReference type="InterPro" id="IPR036028">
    <property type="entry name" value="SH3-like_dom_sf"/>
</dbReference>
<dbReference type="InterPro" id="IPR001452">
    <property type="entry name" value="SH3_domain"/>
</dbReference>
<sequence length="1078" mass="120611">MVETTKPGLLDLEKELTCSICTEILYQPLTLLDCLHTFCGSCLKAWFSLQASQAAPSKSNPFNCPSCRAPVRETRPNATVTTLLEMYLQANPGRARTGEEKEEIKKTYNPGEDILVKVKRKRETNDEEEDRRIVEEVREMSLREVGVSDNGSHERGARRRLRDTALRETATARWVDDARQHRRHESDHGTGAEAAGPSGSRDPAVQARRIEHQSSLRSLMSSSDVDSSEMQEEILRQIRDEGILDGIDLDNLDVSQEDELSERIAEAYRRRHHLRARQQQDTSDRPQTPDPREQGSDAPEQRHHRRPGRSPNPPESSAHSSHPPLSRPHLLEAYPTGQGHRRRTSSEHRRQTSPTPPSNSSRISSDTQRQAARSATDLSNTARTVSNHRERPLDVSGHSRRTSDTDRLRFRGEVRDSTPRISQDSRSPRTRPRAISSTQANGASVPSPQPSPNVTARPDLTVSPQASRNDRPSTESRTLSQPSTSAPAQLPSYPEPSVSCDRCGKRNLEYELHENCPECNDGKYHLCLRCYRLGLGCLHWFGFGHLAMQRYRQQEPVSGYPSNHPLPHRLTGHRYLPPPPETRHIAVSGSSVSTSSDPGSRLQAGPFCSNCSAFTPDCYWKCDDCNAGEWGYCNVCVNRGRCCTHALLPVRYPDSINPRSTSPSSQAQHSSMTPLLQPPKSASDNQFIDQFTGQRYFPLAFSTKCDICTYPIPPSNTRFHCPRCNEGDYDICSPCYNKLVNAGKISSENGAKGWRRCPSGHRMIVVGFQDSVLGQRRIVVEDLVGGYALRDDAEGESSLEWKWQEDGQPQVRRISKTFPGRANEVRDSPLAEGVAAPPLLKIYPPNGGNGMRVLALWSWWPADGVTDELAFPKGAEIRECEDVNGEWFWGTYCGKIGLFPSNYGRVLEIIRIEWDELSEHDRIEVLQVSPHQFRTKPNKTLSAYSTASGLYALGNIRTRICSFGSLFNFSSDADVDEVIFAATLDVLDHIEDESVPRVAYHAGPGGGQGVVLKLEPIDGAVNLTWGMWRSALMDITEYYAREGKVPIDFYINYLIDLRAILIGGGSLVHDLWYEGDED</sequence>
<dbReference type="PROSITE" id="PS50002">
    <property type="entry name" value="SH3"/>
    <property type="match status" value="1"/>
</dbReference>
<feature type="compositionally biased region" description="Polar residues" evidence="9">
    <location>
        <begin position="475"/>
        <end position="487"/>
    </location>
</feature>
<feature type="region of interest" description="Disordered" evidence="9">
    <location>
        <begin position="271"/>
        <end position="498"/>
    </location>
</feature>
<feature type="compositionally biased region" description="Basic and acidic residues" evidence="9">
    <location>
        <begin position="401"/>
        <end position="418"/>
    </location>
</feature>
<dbReference type="PROSITE" id="PS00518">
    <property type="entry name" value="ZF_RING_1"/>
    <property type="match status" value="1"/>
</dbReference>
<evidence type="ECO:0008006" key="14">
    <source>
        <dbReference type="Google" id="ProtNLM"/>
    </source>
</evidence>
<feature type="compositionally biased region" description="Low complexity" evidence="9">
    <location>
        <begin position="215"/>
        <end position="225"/>
    </location>
</feature>
<keyword evidence="4 7" id="KW-0863">Zinc-finger</keyword>
<evidence type="ECO:0000256" key="9">
    <source>
        <dbReference type="SAM" id="MobiDB-lite"/>
    </source>
</evidence>
<dbReference type="SMART" id="SM00184">
    <property type="entry name" value="RING"/>
    <property type="match status" value="1"/>
</dbReference>
<accession>A0AA39R0Y1</accession>
<evidence type="ECO:0000256" key="7">
    <source>
        <dbReference type="PROSITE-ProRule" id="PRU00175"/>
    </source>
</evidence>
<dbReference type="GO" id="GO:0016567">
    <property type="term" value="P:protein ubiquitination"/>
    <property type="evidence" value="ECO:0007669"/>
    <property type="project" value="TreeGrafter"/>
</dbReference>
<dbReference type="EMBL" id="JAFEKC020000013">
    <property type="protein sequence ID" value="KAK0511313.1"/>
    <property type="molecule type" value="Genomic_DNA"/>
</dbReference>
<evidence type="ECO:0000259" key="11">
    <source>
        <dbReference type="PROSITE" id="PS50089"/>
    </source>
</evidence>
<evidence type="ECO:0000259" key="10">
    <source>
        <dbReference type="PROSITE" id="PS50002"/>
    </source>
</evidence>
<gene>
    <name evidence="12" type="ORF">JMJ35_005886</name>
</gene>
<organism evidence="12 13">
    <name type="scientific">Cladonia borealis</name>
    <dbReference type="NCBI Taxonomy" id="184061"/>
    <lineage>
        <taxon>Eukaryota</taxon>
        <taxon>Fungi</taxon>
        <taxon>Dikarya</taxon>
        <taxon>Ascomycota</taxon>
        <taxon>Pezizomycotina</taxon>
        <taxon>Lecanoromycetes</taxon>
        <taxon>OSLEUM clade</taxon>
        <taxon>Lecanoromycetidae</taxon>
        <taxon>Lecanorales</taxon>
        <taxon>Lecanorineae</taxon>
        <taxon>Cladoniaceae</taxon>
        <taxon>Cladonia</taxon>
    </lineage>
</organism>
<dbReference type="PROSITE" id="PS50089">
    <property type="entry name" value="ZF_RING_2"/>
    <property type="match status" value="1"/>
</dbReference>
<dbReference type="InterPro" id="IPR001841">
    <property type="entry name" value="Znf_RING"/>
</dbReference>
<dbReference type="Gene3D" id="2.30.30.40">
    <property type="entry name" value="SH3 Domains"/>
    <property type="match status" value="1"/>
</dbReference>
<evidence type="ECO:0000313" key="13">
    <source>
        <dbReference type="Proteomes" id="UP001166286"/>
    </source>
</evidence>
<dbReference type="InterPro" id="IPR000433">
    <property type="entry name" value="Znf_ZZ"/>
</dbReference>
<dbReference type="Pfam" id="PF00569">
    <property type="entry name" value="ZZ"/>
    <property type="match status" value="1"/>
</dbReference>
<dbReference type="SMART" id="SM00291">
    <property type="entry name" value="ZnF_ZZ"/>
    <property type="match status" value="1"/>
</dbReference>
<feature type="compositionally biased region" description="Polar residues" evidence="9">
    <location>
        <begin position="435"/>
        <end position="446"/>
    </location>
</feature>
<keyword evidence="13" id="KW-1185">Reference proteome</keyword>
<name>A0AA39R0Y1_9LECA</name>
<comment type="similarity">
    <text evidence="1">Belongs to the SH3RF family.</text>
</comment>
<dbReference type="Pfam" id="PF00097">
    <property type="entry name" value="zf-C3HC4"/>
    <property type="match status" value="1"/>
</dbReference>
<keyword evidence="3" id="KW-0479">Metal-binding</keyword>
<feature type="compositionally biased region" description="Low complexity" evidence="9">
    <location>
        <begin position="660"/>
        <end position="671"/>
    </location>
</feature>
<dbReference type="SMART" id="SM00326">
    <property type="entry name" value="SH3"/>
    <property type="match status" value="1"/>
</dbReference>
<evidence type="ECO:0000256" key="1">
    <source>
        <dbReference type="ARBA" id="ARBA00008649"/>
    </source>
</evidence>
<keyword evidence="5" id="KW-0862">Zinc</keyword>
<keyword evidence="6" id="KW-0832">Ubl conjugation</keyword>
<feature type="domain" description="SH3" evidence="10">
    <location>
        <begin position="848"/>
        <end position="909"/>
    </location>
</feature>
<dbReference type="GO" id="GO:0008270">
    <property type="term" value="F:zinc ion binding"/>
    <property type="evidence" value="ECO:0007669"/>
    <property type="project" value="UniProtKB-KW"/>
</dbReference>
<evidence type="ECO:0000256" key="6">
    <source>
        <dbReference type="ARBA" id="ARBA00022843"/>
    </source>
</evidence>
<dbReference type="Gene3D" id="3.30.40.10">
    <property type="entry name" value="Zinc/RING finger domain, C3HC4 (zinc finger)"/>
    <property type="match status" value="1"/>
</dbReference>
<reference evidence="12" key="1">
    <citation type="submission" date="2023-03" db="EMBL/GenBank/DDBJ databases">
        <title>Complete genome of Cladonia borealis.</title>
        <authorList>
            <person name="Park H."/>
        </authorList>
    </citation>
    <scope>NUCLEOTIDE SEQUENCE</scope>
    <source>
        <strain evidence="12">ANT050790</strain>
    </source>
</reference>
<feature type="compositionally biased region" description="Polar residues" evidence="9">
    <location>
        <begin position="358"/>
        <end position="385"/>
    </location>
</feature>
<evidence type="ECO:0000256" key="2">
    <source>
        <dbReference type="ARBA" id="ARBA00022443"/>
    </source>
</evidence>
<evidence type="ECO:0000256" key="8">
    <source>
        <dbReference type="PROSITE-ProRule" id="PRU00192"/>
    </source>
</evidence>
<dbReference type="PANTHER" id="PTHR16079:SF4">
    <property type="entry name" value="E3 UBIQUITIN-PROTEIN LIGASE CHFR"/>
    <property type="match status" value="1"/>
</dbReference>
<dbReference type="GO" id="GO:0006511">
    <property type="term" value="P:ubiquitin-dependent protein catabolic process"/>
    <property type="evidence" value="ECO:0007669"/>
    <property type="project" value="TreeGrafter"/>
</dbReference>